<organism evidence="1 2">
    <name type="scientific">Pseudozyma antarctica (strain T-34)</name>
    <name type="common">Yeast</name>
    <name type="synonym">Candida antarctica</name>
    <dbReference type="NCBI Taxonomy" id="1151754"/>
    <lineage>
        <taxon>Eukaryota</taxon>
        <taxon>Fungi</taxon>
        <taxon>Dikarya</taxon>
        <taxon>Basidiomycota</taxon>
        <taxon>Ustilaginomycotina</taxon>
        <taxon>Ustilaginomycetes</taxon>
        <taxon>Ustilaginales</taxon>
        <taxon>Ustilaginaceae</taxon>
        <taxon>Moesziomyces</taxon>
    </lineage>
</organism>
<evidence type="ECO:0000313" key="1">
    <source>
        <dbReference type="EMBL" id="GAC72334.1"/>
    </source>
</evidence>
<dbReference type="AlphaFoldDB" id="M9LTV8"/>
<reference evidence="2" key="1">
    <citation type="journal article" date="2013" name="Genome Announc.">
        <title>Genome sequence of the basidiomycetous yeast Pseudozyma antarctica T-34, a producer of the glycolipid biosurfactants mannosylerythritol lipids.</title>
        <authorList>
            <person name="Morita T."/>
            <person name="Koike H."/>
            <person name="Koyama Y."/>
            <person name="Hagiwara H."/>
            <person name="Ito E."/>
            <person name="Fukuoka T."/>
            <person name="Imura T."/>
            <person name="Machida M."/>
            <person name="Kitamoto D."/>
        </authorList>
    </citation>
    <scope>NUCLEOTIDE SEQUENCE [LARGE SCALE GENOMIC DNA]</scope>
    <source>
        <strain evidence="2">T-34</strain>
    </source>
</reference>
<accession>M9LTV8</accession>
<name>M9LTV8_PSEA3</name>
<dbReference type="EMBL" id="DF196773">
    <property type="protein sequence ID" value="GAC72334.1"/>
    <property type="molecule type" value="Genomic_DNA"/>
</dbReference>
<protein>
    <submittedName>
        <fullName evidence="1">Uncharacterized protein</fullName>
    </submittedName>
</protein>
<evidence type="ECO:0000313" key="2">
    <source>
        <dbReference type="Proteomes" id="UP000011976"/>
    </source>
</evidence>
<dbReference type="Proteomes" id="UP000011976">
    <property type="component" value="Unassembled WGS sequence"/>
</dbReference>
<gene>
    <name evidence="1" type="ORF">PANT_7d00050</name>
</gene>
<sequence length="105" mass="11648">MAESNTADFSAPVAGLARQHVNLDTRVGSRKLDARAWVHKSADRRTRGSPPHGFLVSGSTDWQLEWTLQPVLKQQTFPQCQRANARVPVRIVRSARLVHSPTPVA</sequence>
<proteinExistence type="predicted"/>